<evidence type="ECO:0000313" key="2">
    <source>
        <dbReference type="EMBL" id="RAH96836.1"/>
    </source>
</evidence>
<dbReference type="Proteomes" id="UP000249590">
    <property type="component" value="Unassembled WGS sequence"/>
</dbReference>
<comment type="caution">
    <text evidence="2">The sequence shown here is derived from an EMBL/GenBank/DDBJ whole genome shotgun (WGS) entry which is preliminary data.</text>
</comment>
<dbReference type="AlphaFoldDB" id="A0A8B2NKS3"/>
<protein>
    <submittedName>
        <fullName evidence="2">GSCFA family protein</fullName>
    </submittedName>
</protein>
<dbReference type="OrthoDB" id="369216at2"/>
<organism evidence="2 3">
    <name type="scientific">Acuticoccus sediminis</name>
    <dbReference type="NCBI Taxonomy" id="2184697"/>
    <lineage>
        <taxon>Bacteria</taxon>
        <taxon>Pseudomonadati</taxon>
        <taxon>Pseudomonadota</taxon>
        <taxon>Alphaproteobacteria</taxon>
        <taxon>Hyphomicrobiales</taxon>
        <taxon>Amorphaceae</taxon>
        <taxon>Acuticoccus</taxon>
    </lineage>
</organism>
<proteinExistence type="predicted"/>
<dbReference type="EMBL" id="QHHQ01000011">
    <property type="protein sequence ID" value="RAH96836.1"/>
    <property type="molecule type" value="Genomic_DNA"/>
</dbReference>
<name>A0A8B2NKS3_9HYPH</name>
<dbReference type="RefSeq" id="WP_111352359.1">
    <property type="nucleotide sequence ID" value="NZ_QHHQ01000011.1"/>
</dbReference>
<accession>A0A8B2NKS3</accession>
<dbReference type="InterPro" id="IPR014982">
    <property type="entry name" value="GSCFA"/>
</dbReference>
<evidence type="ECO:0000259" key="1">
    <source>
        <dbReference type="Pfam" id="PF08885"/>
    </source>
</evidence>
<sequence length="370" mass="40968">MTHPYKTLPEEAFWAPAVAKRHPLDIQRLWTPKFNITHQTPIVTFGSCFAQHIGRAMAARGYAWTSTEPTPKGLSPENAIKFNYDIFSARTANIYTTSLLEQWVSWGTGATEAPDVAWETSEGRFLDPFRPLIEPGGFESRDEMLASRAVTITAFGEAIRKARVFVFTLGLTESWYDTDGYEYPMCPGTVGGNFDPARHKFRNQRYPEIRRALRTAIKMMETTNPGLHFLLTVSPVPLTATNSGEHVLVATTHSKSILRAVAGETAETLENVDYFPSYEIITSPAFRGSAFEPNMRSVNMHGVTHVMDCFFADLQNAFPESGSIAVRGGRRSAARKAKFASHGANSDEPQSASDLACEEELLDAFGGRAQ</sequence>
<feature type="domain" description="GSCFA" evidence="1">
    <location>
        <begin position="42"/>
        <end position="310"/>
    </location>
</feature>
<dbReference type="Pfam" id="PF08885">
    <property type="entry name" value="GSCFA"/>
    <property type="match status" value="1"/>
</dbReference>
<keyword evidence="3" id="KW-1185">Reference proteome</keyword>
<reference evidence="2 3" key="1">
    <citation type="submission" date="2018-05" db="EMBL/GenBank/DDBJ databases">
        <title>Acuticoccus sediminis sp. nov., isolated from deep-sea sediment of Indian Ocean.</title>
        <authorList>
            <person name="Liu X."/>
            <person name="Lai Q."/>
            <person name="Du Y."/>
            <person name="Sun F."/>
            <person name="Zhang X."/>
            <person name="Wang S."/>
            <person name="Shao Z."/>
        </authorList>
    </citation>
    <scope>NUCLEOTIDE SEQUENCE [LARGE SCALE GENOMIC DNA]</scope>
    <source>
        <strain evidence="2 3">PTG4-2</strain>
    </source>
</reference>
<gene>
    <name evidence="2" type="ORF">DLJ53_31775</name>
</gene>
<evidence type="ECO:0000313" key="3">
    <source>
        <dbReference type="Proteomes" id="UP000249590"/>
    </source>
</evidence>